<dbReference type="STRING" id="640948.SAMN05216238_106228"/>
<sequence length="338" mass="39015">MPMYYVTGNTAEGFVNHLDTNLHHINQIIALQHPSAQLKTAMIKHIADRYKVNNIEILESSFGKDYCDGIIIREKALAFIDKRIATTFTDKVNLTETFPVKEERDSKDIDRLTQRAYDSFAEGLKIHDDLEDIYINQMDFDHADAFSQKFIDDLLNNVPEKNRNAHTYTRLFGTNTADGVVNVVPQLIDPIKHVYYIKGRAGTGKSTFMKKIAAACTNHGFDVELYYCSFDPKSIDMVLVRELDFCIFDSTDPHEFFPERDGEMTVDLYDEFVAAGTDERFATEINQTHARYKSYMKQGIHYLKKAGNIRLTHEKHYMKDISEEQIKQEVENILQHGF</sequence>
<gene>
    <name evidence="1" type="ORF">SAMN05216238_106228</name>
</gene>
<dbReference type="AlphaFoldDB" id="A0A1I1WPY2"/>
<dbReference type="SUPFAM" id="SSF52540">
    <property type="entry name" value="P-loop containing nucleoside triphosphate hydrolases"/>
    <property type="match status" value="1"/>
</dbReference>
<dbReference type="Proteomes" id="UP000199474">
    <property type="component" value="Unassembled WGS sequence"/>
</dbReference>
<dbReference type="EMBL" id="FOMR01000006">
    <property type="protein sequence ID" value="SFD97227.1"/>
    <property type="molecule type" value="Genomic_DNA"/>
</dbReference>
<dbReference type="InterPro" id="IPR027417">
    <property type="entry name" value="P-loop_NTPase"/>
</dbReference>
<keyword evidence="2" id="KW-1185">Reference proteome</keyword>
<reference evidence="2" key="1">
    <citation type="submission" date="2016-10" db="EMBL/GenBank/DDBJ databases">
        <authorList>
            <person name="Varghese N."/>
            <person name="Submissions S."/>
        </authorList>
    </citation>
    <scope>NUCLEOTIDE SEQUENCE [LARGE SCALE GENOMIC DNA]</scope>
    <source>
        <strain evidence="2">DSM 22530</strain>
    </source>
</reference>
<dbReference type="Gene3D" id="3.40.50.300">
    <property type="entry name" value="P-loop containing nucleotide triphosphate hydrolases"/>
    <property type="match status" value="1"/>
</dbReference>
<evidence type="ECO:0000313" key="1">
    <source>
        <dbReference type="EMBL" id="SFD97227.1"/>
    </source>
</evidence>
<proteinExistence type="predicted"/>
<evidence type="ECO:0000313" key="2">
    <source>
        <dbReference type="Proteomes" id="UP000199474"/>
    </source>
</evidence>
<name>A0A1I1WPY2_9BACI</name>
<organism evidence="1 2">
    <name type="scientific">Lentibacillus persicus</name>
    <dbReference type="NCBI Taxonomy" id="640948"/>
    <lineage>
        <taxon>Bacteria</taxon>
        <taxon>Bacillati</taxon>
        <taxon>Bacillota</taxon>
        <taxon>Bacilli</taxon>
        <taxon>Bacillales</taxon>
        <taxon>Bacillaceae</taxon>
        <taxon>Lentibacillus</taxon>
    </lineage>
</organism>
<accession>A0A1I1WPY2</accession>
<protein>
    <submittedName>
        <fullName evidence="1">Uncharacterized protein</fullName>
    </submittedName>
</protein>